<gene>
    <name evidence="1" type="ORF">T265_12158</name>
</gene>
<dbReference type="CTD" id="20326326"/>
<dbReference type="AlphaFoldDB" id="A0A074YZZ1"/>
<dbReference type="EMBL" id="KL598002">
    <property type="protein sequence ID" value="KER18782.1"/>
    <property type="molecule type" value="Genomic_DNA"/>
</dbReference>
<evidence type="ECO:0000313" key="2">
    <source>
        <dbReference type="Proteomes" id="UP000054324"/>
    </source>
</evidence>
<sequence length="62" mass="7297">MKTSESCTEPKGVKELAILEHILNGHIKTVHTDEHTEYETQKHTCELRGRRFVYRKDKDTNN</sequence>
<dbReference type="KEGG" id="ovi:T265_12158"/>
<dbReference type="GeneID" id="20326326"/>
<dbReference type="RefSeq" id="XP_009177472.1">
    <property type="nucleotide sequence ID" value="XM_009179208.1"/>
</dbReference>
<keyword evidence="2" id="KW-1185">Reference proteome</keyword>
<reference evidence="1 2" key="1">
    <citation type="submission" date="2013-11" db="EMBL/GenBank/DDBJ databases">
        <title>Opisthorchis viverrini - life in the bile duct.</title>
        <authorList>
            <person name="Young N.D."/>
            <person name="Nagarajan N."/>
            <person name="Lin S.J."/>
            <person name="Korhonen P.K."/>
            <person name="Jex A.R."/>
            <person name="Hall R.S."/>
            <person name="Safavi-Hemami H."/>
            <person name="Kaewkong W."/>
            <person name="Bertrand D."/>
            <person name="Gao S."/>
            <person name="Seet Q."/>
            <person name="Wongkham S."/>
            <person name="Teh B.T."/>
            <person name="Wongkham C."/>
            <person name="Intapan P.M."/>
            <person name="Maleewong W."/>
            <person name="Yang X."/>
            <person name="Hu M."/>
            <person name="Wang Z."/>
            <person name="Hofmann A."/>
            <person name="Sternberg P.W."/>
            <person name="Tan P."/>
            <person name="Wang J."/>
            <person name="Gasser R.B."/>
        </authorList>
    </citation>
    <scope>NUCLEOTIDE SEQUENCE [LARGE SCALE GENOMIC DNA]</scope>
</reference>
<organism evidence="1 2">
    <name type="scientific">Opisthorchis viverrini</name>
    <name type="common">Southeast Asian liver fluke</name>
    <dbReference type="NCBI Taxonomy" id="6198"/>
    <lineage>
        <taxon>Eukaryota</taxon>
        <taxon>Metazoa</taxon>
        <taxon>Spiralia</taxon>
        <taxon>Lophotrochozoa</taxon>
        <taxon>Platyhelminthes</taxon>
        <taxon>Trematoda</taxon>
        <taxon>Digenea</taxon>
        <taxon>Opisthorchiida</taxon>
        <taxon>Opisthorchiata</taxon>
        <taxon>Opisthorchiidae</taxon>
        <taxon>Opisthorchis</taxon>
    </lineage>
</organism>
<proteinExistence type="predicted"/>
<name>A0A074YZZ1_OPIVI</name>
<accession>A0A074YZZ1</accession>
<dbReference type="Proteomes" id="UP000054324">
    <property type="component" value="Unassembled WGS sequence"/>
</dbReference>
<protein>
    <submittedName>
        <fullName evidence="1">Uncharacterized protein</fullName>
    </submittedName>
</protein>
<evidence type="ECO:0000313" key="1">
    <source>
        <dbReference type="EMBL" id="KER18782.1"/>
    </source>
</evidence>